<feature type="transmembrane region" description="Helical" evidence="7">
    <location>
        <begin position="478"/>
        <end position="495"/>
    </location>
</feature>
<accession>A0ABY1N7J7</accession>
<evidence type="ECO:0000256" key="6">
    <source>
        <dbReference type="ARBA" id="ARBA00023136"/>
    </source>
</evidence>
<dbReference type="PANTHER" id="PTHR47737">
    <property type="entry name" value="GLYCINE BETAINE/PROLINE BETAINE TRANSPORT SYSTEM PERMEASE PROTEIN PROW"/>
    <property type="match status" value="1"/>
</dbReference>
<keyword evidence="5 7" id="KW-1133">Transmembrane helix</keyword>
<protein>
    <submittedName>
        <fullName evidence="9">Glycine betaine/proline transport system permease protein</fullName>
    </submittedName>
</protein>
<organism evidence="9 10">
    <name type="scientific">Shimia sagamensis</name>
    <dbReference type="NCBI Taxonomy" id="1566352"/>
    <lineage>
        <taxon>Bacteria</taxon>
        <taxon>Pseudomonadati</taxon>
        <taxon>Pseudomonadota</taxon>
        <taxon>Alphaproteobacteria</taxon>
        <taxon>Rhodobacterales</taxon>
        <taxon>Roseobacteraceae</taxon>
    </lineage>
</organism>
<evidence type="ECO:0000256" key="3">
    <source>
        <dbReference type="ARBA" id="ARBA00022475"/>
    </source>
</evidence>
<feature type="transmembrane region" description="Helical" evidence="7">
    <location>
        <begin position="545"/>
        <end position="573"/>
    </location>
</feature>
<evidence type="ECO:0000313" key="9">
    <source>
        <dbReference type="EMBL" id="SMP02083.1"/>
    </source>
</evidence>
<feature type="transmembrane region" description="Helical" evidence="7">
    <location>
        <begin position="87"/>
        <end position="109"/>
    </location>
</feature>
<keyword evidence="3" id="KW-1003">Cell membrane</keyword>
<comment type="subcellular location">
    <subcellularLocation>
        <location evidence="1 7">Cell membrane</location>
        <topology evidence="1 7">Multi-pass membrane protein</topology>
    </subcellularLocation>
</comment>
<feature type="transmembrane region" description="Helical" evidence="7">
    <location>
        <begin position="417"/>
        <end position="433"/>
    </location>
</feature>
<keyword evidence="2 7" id="KW-0813">Transport</keyword>
<feature type="transmembrane region" description="Helical" evidence="7">
    <location>
        <begin position="294"/>
        <end position="312"/>
    </location>
</feature>
<evidence type="ECO:0000256" key="5">
    <source>
        <dbReference type="ARBA" id="ARBA00022989"/>
    </source>
</evidence>
<dbReference type="PANTHER" id="PTHR47737:SF1">
    <property type="entry name" value="GLYCINE BETAINE_PROLINE BETAINE TRANSPORT SYSTEM PERMEASE PROTEIN PROW"/>
    <property type="match status" value="1"/>
</dbReference>
<dbReference type="RefSeq" id="WP_283424083.1">
    <property type="nucleotide sequence ID" value="NZ_FXTY01000001.1"/>
</dbReference>
<dbReference type="SUPFAM" id="SSF161098">
    <property type="entry name" value="MetI-like"/>
    <property type="match status" value="2"/>
</dbReference>
<dbReference type="InterPro" id="IPR000515">
    <property type="entry name" value="MetI-like"/>
</dbReference>
<keyword evidence="10" id="KW-1185">Reference proteome</keyword>
<keyword evidence="6 7" id="KW-0472">Membrane</keyword>
<feature type="transmembrane region" description="Helical" evidence="7">
    <location>
        <begin position="612"/>
        <end position="638"/>
    </location>
</feature>
<feature type="transmembrane region" description="Helical" evidence="7">
    <location>
        <begin position="658"/>
        <end position="677"/>
    </location>
</feature>
<sequence length="690" mass="73632">MSAVEAVPQGAGRRVSLTRGSQAALFVLAVVLLCRLLGAQFEWLVKWPAALTVPMADWMTWLVGGFLDVFKPIARTFTFLVSYPMEWVGWLLNAVPWPMTVALVTAIGWMIGGLRLAALGFFGLMFVVFTGYWSQGMNTLALVAVSVPLALVMGAAIGILAFEYPRMKGAVNALLDVMQTVPTFAYLVPLLVLFGFGPVVGLIASAIYAAPPMARNVLLGLERVDTEIREAAVMSGGTRRQQLFLVELPAATQQIMIGVNQCLMAALSMVIIAAVIGGFDDIGWEVLQTMRKALFGPAFLAGSVVVVFAIIIDRMSAALAEPRQPQNRTVAYGILAVGAAVTIWAVLAGWPPSGVAAMDGVAKRVDEGVGVFTATYGTTLDSIKNTSMFYGLLPLRIGLAEAVLPFTWGFAWTVKHTAMLYGAALLISLILIFKGRVTAAVMVLIIAYIAEIGVAHLAWPVVILGAGAIGWVSGGWKLARLAVILLSLILISGLWERALLSLYLAGAAVFACAVIGGLLGLWSAMSSTAWMILRPICDFLQTIPLFVFLIPVLMFFQIGEFSAFIAICMYAVVPMIRYTRHGLVSTPDDIIEAATASGAGKWQTMFEVRAPFAAPTILLGLNQTILYAFAMLVIAALIGTTELGQSIFLALGQYDVGLGITAGAAMAILALVADRLVQGFAEERRQALGL</sequence>
<dbReference type="CDD" id="cd06261">
    <property type="entry name" value="TM_PBP2"/>
    <property type="match status" value="2"/>
</dbReference>
<dbReference type="Gene3D" id="1.10.3720.10">
    <property type="entry name" value="MetI-like"/>
    <property type="match status" value="2"/>
</dbReference>
<feature type="transmembrane region" description="Helical" evidence="7">
    <location>
        <begin position="445"/>
        <end position="472"/>
    </location>
</feature>
<evidence type="ECO:0000313" key="10">
    <source>
        <dbReference type="Proteomes" id="UP001157961"/>
    </source>
</evidence>
<dbReference type="PROSITE" id="PS50928">
    <property type="entry name" value="ABC_TM1"/>
    <property type="match status" value="2"/>
</dbReference>
<feature type="transmembrane region" description="Helical" evidence="7">
    <location>
        <begin position="20"/>
        <end position="37"/>
    </location>
</feature>
<evidence type="ECO:0000256" key="4">
    <source>
        <dbReference type="ARBA" id="ARBA00022692"/>
    </source>
</evidence>
<gene>
    <name evidence="9" type="ORF">SAMN06265373_101208</name>
</gene>
<evidence type="ECO:0000256" key="1">
    <source>
        <dbReference type="ARBA" id="ARBA00004651"/>
    </source>
</evidence>
<feature type="transmembrane region" description="Helical" evidence="7">
    <location>
        <begin position="263"/>
        <end position="282"/>
    </location>
</feature>
<evidence type="ECO:0000256" key="7">
    <source>
        <dbReference type="RuleBase" id="RU363032"/>
    </source>
</evidence>
<proteinExistence type="inferred from homology"/>
<evidence type="ECO:0000259" key="8">
    <source>
        <dbReference type="PROSITE" id="PS50928"/>
    </source>
</evidence>
<dbReference type="EMBL" id="FXTY01000001">
    <property type="protein sequence ID" value="SMP02083.1"/>
    <property type="molecule type" value="Genomic_DNA"/>
</dbReference>
<evidence type="ECO:0000256" key="2">
    <source>
        <dbReference type="ARBA" id="ARBA00022448"/>
    </source>
</evidence>
<feature type="domain" description="ABC transmembrane type-1" evidence="8">
    <location>
        <begin position="136"/>
        <end position="316"/>
    </location>
</feature>
<dbReference type="Pfam" id="PF00528">
    <property type="entry name" value="BPD_transp_1"/>
    <property type="match status" value="2"/>
</dbReference>
<reference evidence="9 10" key="1">
    <citation type="submission" date="2017-05" db="EMBL/GenBank/DDBJ databases">
        <authorList>
            <person name="Varghese N."/>
            <person name="Submissions S."/>
        </authorList>
    </citation>
    <scope>NUCLEOTIDE SEQUENCE [LARGE SCALE GENOMIC DNA]</scope>
    <source>
        <strain evidence="9 10">DSM 29734</strain>
    </source>
</reference>
<keyword evidence="4 7" id="KW-0812">Transmembrane</keyword>
<comment type="similarity">
    <text evidence="7">Belongs to the binding-protein-dependent transport system permease family.</text>
</comment>
<feature type="domain" description="ABC transmembrane type-1" evidence="8">
    <location>
        <begin position="498"/>
        <end position="677"/>
    </location>
</feature>
<dbReference type="Proteomes" id="UP001157961">
    <property type="component" value="Unassembled WGS sequence"/>
</dbReference>
<name>A0ABY1N7J7_9RHOB</name>
<comment type="caution">
    <text evidence="9">The sequence shown here is derived from an EMBL/GenBank/DDBJ whole genome shotgun (WGS) entry which is preliminary data.</text>
</comment>
<feature type="transmembrane region" description="Helical" evidence="7">
    <location>
        <begin position="116"/>
        <end position="134"/>
    </location>
</feature>
<feature type="transmembrane region" description="Helical" evidence="7">
    <location>
        <begin position="502"/>
        <end position="525"/>
    </location>
</feature>
<dbReference type="InterPro" id="IPR035906">
    <property type="entry name" value="MetI-like_sf"/>
</dbReference>
<feature type="transmembrane region" description="Helical" evidence="7">
    <location>
        <begin position="140"/>
        <end position="162"/>
    </location>
</feature>
<feature type="transmembrane region" description="Helical" evidence="7">
    <location>
        <begin position="332"/>
        <end position="350"/>
    </location>
</feature>
<feature type="transmembrane region" description="Helical" evidence="7">
    <location>
        <begin position="183"/>
        <end position="210"/>
    </location>
</feature>